<protein>
    <recommendedName>
        <fullName evidence="4">Lipoprotein</fullName>
    </recommendedName>
</protein>
<dbReference type="PROSITE" id="PS51257">
    <property type="entry name" value="PROKAR_LIPOPROTEIN"/>
    <property type="match status" value="1"/>
</dbReference>
<evidence type="ECO:0000313" key="2">
    <source>
        <dbReference type="EMBL" id="EAR21700.1"/>
    </source>
</evidence>
<evidence type="ECO:0000313" key="3">
    <source>
        <dbReference type="Proteomes" id="UP000003374"/>
    </source>
</evidence>
<comment type="caution">
    <text evidence="2">The sequence shown here is derived from an EMBL/GenBank/DDBJ whole genome shotgun (WGS) entry which is preliminary data.</text>
</comment>
<accession>A4BR78</accession>
<feature type="chain" id="PRO_5002666804" description="Lipoprotein" evidence="1">
    <location>
        <begin position="24"/>
        <end position="243"/>
    </location>
</feature>
<dbReference type="eggNOG" id="ENOG5032VXH">
    <property type="taxonomic scope" value="Bacteria"/>
</dbReference>
<dbReference type="Proteomes" id="UP000003374">
    <property type="component" value="Unassembled WGS sequence"/>
</dbReference>
<dbReference type="STRING" id="314278.NB231_03185"/>
<evidence type="ECO:0000256" key="1">
    <source>
        <dbReference type="SAM" id="SignalP"/>
    </source>
</evidence>
<dbReference type="AlphaFoldDB" id="A4BR78"/>
<evidence type="ECO:0008006" key="4">
    <source>
        <dbReference type="Google" id="ProtNLM"/>
    </source>
</evidence>
<name>A4BR78_9GAMM</name>
<gene>
    <name evidence="2" type="ORF">NB231_03185</name>
</gene>
<dbReference type="HOGENOM" id="CLU_090636_0_0_6"/>
<organism evidence="2 3">
    <name type="scientific">Nitrococcus mobilis Nb-231</name>
    <dbReference type="NCBI Taxonomy" id="314278"/>
    <lineage>
        <taxon>Bacteria</taxon>
        <taxon>Pseudomonadati</taxon>
        <taxon>Pseudomonadota</taxon>
        <taxon>Gammaproteobacteria</taxon>
        <taxon>Chromatiales</taxon>
        <taxon>Ectothiorhodospiraceae</taxon>
        <taxon>Nitrococcus</taxon>
    </lineage>
</organism>
<keyword evidence="1" id="KW-0732">Signal</keyword>
<keyword evidence="3" id="KW-1185">Reference proteome</keyword>
<dbReference type="EMBL" id="AAOF01000006">
    <property type="protein sequence ID" value="EAR21700.1"/>
    <property type="molecule type" value="Genomic_DNA"/>
</dbReference>
<sequence length="243" mass="26630">MRRLGKYRLTRVLAALVGPLALAACIQVQPYLAKGVPPATKPVRVLLMPPNVAALELTTAAAPLPRADWTELAQDSLVEAVADTLKKHGAQMIRYRRATEVMPYAEDHLEAIALHEAVLQTILTYRYAPAQQRAALPTKPEGLDWTLGESVTRIKTDYAADYALFLTYRQATSTVERALFAVVSFVLFGFIQPTSQSIGLASLVDLNTGAIIWTNLLQGQSLDVNRPDGIRDRVEQLLSGLPL</sequence>
<proteinExistence type="predicted"/>
<reference evidence="2 3" key="1">
    <citation type="submission" date="2006-02" db="EMBL/GenBank/DDBJ databases">
        <authorList>
            <person name="Waterbury J."/>
            <person name="Ferriera S."/>
            <person name="Johnson J."/>
            <person name="Kravitz S."/>
            <person name="Halpern A."/>
            <person name="Remington K."/>
            <person name="Beeson K."/>
            <person name="Tran B."/>
            <person name="Rogers Y.-H."/>
            <person name="Friedman R."/>
            <person name="Venter J.C."/>
        </authorList>
    </citation>
    <scope>NUCLEOTIDE SEQUENCE [LARGE SCALE GENOMIC DNA]</scope>
    <source>
        <strain evidence="2 3">Nb-231</strain>
    </source>
</reference>
<feature type="signal peptide" evidence="1">
    <location>
        <begin position="1"/>
        <end position="23"/>
    </location>
</feature>